<evidence type="ECO:0000313" key="3">
    <source>
        <dbReference type="Proteomes" id="UP000593571"/>
    </source>
</evidence>
<name>A0A7J8H1B5_ROUAE</name>
<comment type="caution">
    <text evidence="2">The sequence shown here is derived from an EMBL/GenBank/DDBJ whole genome shotgun (WGS) entry which is preliminary data.</text>
</comment>
<accession>A0A7J8H1B5</accession>
<evidence type="ECO:0000313" key="2">
    <source>
        <dbReference type="EMBL" id="KAF6466114.1"/>
    </source>
</evidence>
<dbReference type="EMBL" id="JACASE010000005">
    <property type="protein sequence ID" value="KAF6466114.1"/>
    <property type="molecule type" value="Genomic_DNA"/>
</dbReference>
<dbReference type="AlphaFoldDB" id="A0A7J8H1B5"/>
<organism evidence="2 3">
    <name type="scientific">Rousettus aegyptiacus</name>
    <name type="common">Egyptian fruit bat</name>
    <name type="synonym">Pteropus aegyptiacus</name>
    <dbReference type="NCBI Taxonomy" id="9407"/>
    <lineage>
        <taxon>Eukaryota</taxon>
        <taxon>Metazoa</taxon>
        <taxon>Chordata</taxon>
        <taxon>Craniata</taxon>
        <taxon>Vertebrata</taxon>
        <taxon>Euteleostomi</taxon>
        <taxon>Mammalia</taxon>
        <taxon>Eutheria</taxon>
        <taxon>Laurasiatheria</taxon>
        <taxon>Chiroptera</taxon>
        <taxon>Yinpterochiroptera</taxon>
        <taxon>Pteropodoidea</taxon>
        <taxon>Pteropodidae</taxon>
        <taxon>Rousettinae</taxon>
        <taxon>Rousettus</taxon>
    </lineage>
</organism>
<evidence type="ECO:0000256" key="1">
    <source>
        <dbReference type="SAM" id="MobiDB-lite"/>
    </source>
</evidence>
<protein>
    <submittedName>
        <fullName evidence="2">Uncharacterized protein</fullName>
    </submittedName>
</protein>
<reference evidence="2 3" key="1">
    <citation type="journal article" date="2020" name="Nature">
        <title>Six reference-quality genomes reveal evolution of bat adaptations.</title>
        <authorList>
            <person name="Jebb D."/>
            <person name="Huang Z."/>
            <person name="Pippel M."/>
            <person name="Hughes G.M."/>
            <person name="Lavrichenko K."/>
            <person name="Devanna P."/>
            <person name="Winkler S."/>
            <person name="Jermiin L.S."/>
            <person name="Skirmuntt E.C."/>
            <person name="Katzourakis A."/>
            <person name="Burkitt-Gray L."/>
            <person name="Ray D.A."/>
            <person name="Sullivan K.A.M."/>
            <person name="Roscito J.G."/>
            <person name="Kirilenko B.M."/>
            <person name="Davalos L.M."/>
            <person name="Corthals A.P."/>
            <person name="Power M.L."/>
            <person name="Jones G."/>
            <person name="Ransome R.D."/>
            <person name="Dechmann D.K.N."/>
            <person name="Locatelli A.G."/>
            <person name="Puechmaille S.J."/>
            <person name="Fedrigo O."/>
            <person name="Jarvis E.D."/>
            <person name="Hiller M."/>
            <person name="Vernes S.C."/>
            <person name="Myers E.W."/>
            <person name="Teeling E.C."/>
        </authorList>
    </citation>
    <scope>NUCLEOTIDE SEQUENCE [LARGE SCALE GENOMIC DNA]</scope>
    <source>
        <strain evidence="2">MRouAeg1</strain>
        <tissue evidence="2">Muscle</tissue>
    </source>
</reference>
<feature type="region of interest" description="Disordered" evidence="1">
    <location>
        <begin position="56"/>
        <end position="87"/>
    </location>
</feature>
<gene>
    <name evidence="2" type="ORF">HJG63_011406</name>
</gene>
<keyword evidence="3" id="KW-1185">Reference proteome</keyword>
<dbReference type="Proteomes" id="UP000593571">
    <property type="component" value="Unassembled WGS sequence"/>
</dbReference>
<proteinExistence type="predicted"/>
<sequence length="189" mass="20914">MWEEALDGPPLLTSRWRQAWARSVCVGRGSRMLPALKRTFLPLGLLGPPPRASCPIVSLPLPPQRAPPLRWRRRRREQSHRQQGCDQRRAGLAHGSLVVVICYVHVLEASPLLWKRPLPHSQSMELGVDQLPQPDCRLANQRARPPGHCGLSRDGQTVEQGQRNAPLGLALGFGGPGSSLPWGCFARES</sequence>